<protein>
    <recommendedName>
        <fullName evidence="2">Transcobalamin-like C-terminal domain-containing protein</fullName>
    </recommendedName>
</protein>
<dbReference type="Proteomes" id="UP000305948">
    <property type="component" value="Unassembled WGS sequence"/>
</dbReference>
<dbReference type="Pfam" id="PF14478">
    <property type="entry name" value="DUF4430"/>
    <property type="match status" value="1"/>
</dbReference>
<name>A0A5C3N908_9AGAM</name>
<feature type="domain" description="Transcobalamin-like C-terminal" evidence="2">
    <location>
        <begin position="104"/>
        <end position="156"/>
    </location>
</feature>
<dbReference type="EMBL" id="ML213508">
    <property type="protein sequence ID" value="TFK52926.1"/>
    <property type="molecule type" value="Genomic_DNA"/>
</dbReference>
<proteinExistence type="predicted"/>
<keyword evidence="1" id="KW-0732">Signal</keyword>
<dbReference type="AlphaFoldDB" id="A0A5C3N908"/>
<feature type="chain" id="PRO_5023044793" description="Transcobalamin-like C-terminal domain-containing protein" evidence="1">
    <location>
        <begin position="21"/>
        <end position="244"/>
    </location>
</feature>
<reference evidence="3 4" key="1">
    <citation type="journal article" date="2019" name="Nat. Ecol. Evol.">
        <title>Megaphylogeny resolves global patterns of mushroom evolution.</title>
        <authorList>
            <person name="Varga T."/>
            <person name="Krizsan K."/>
            <person name="Foldi C."/>
            <person name="Dima B."/>
            <person name="Sanchez-Garcia M."/>
            <person name="Sanchez-Ramirez S."/>
            <person name="Szollosi G.J."/>
            <person name="Szarkandi J.G."/>
            <person name="Papp V."/>
            <person name="Albert L."/>
            <person name="Andreopoulos W."/>
            <person name="Angelini C."/>
            <person name="Antonin V."/>
            <person name="Barry K.W."/>
            <person name="Bougher N.L."/>
            <person name="Buchanan P."/>
            <person name="Buyck B."/>
            <person name="Bense V."/>
            <person name="Catcheside P."/>
            <person name="Chovatia M."/>
            <person name="Cooper J."/>
            <person name="Damon W."/>
            <person name="Desjardin D."/>
            <person name="Finy P."/>
            <person name="Geml J."/>
            <person name="Haridas S."/>
            <person name="Hughes K."/>
            <person name="Justo A."/>
            <person name="Karasinski D."/>
            <person name="Kautmanova I."/>
            <person name="Kiss B."/>
            <person name="Kocsube S."/>
            <person name="Kotiranta H."/>
            <person name="LaButti K.M."/>
            <person name="Lechner B.E."/>
            <person name="Liimatainen K."/>
            <person name="Lipzen A."/>
            <person name="Lukacs Z."/>
            <person name="Mihaltcheva S."/>
            <person name="Morgado L.N."/>
            <person name="Niskanen T."/>
            <person name="Noordeloos M.E."/>
            <person name="Ohm R.A."/>
            <person name="Ortiz-Santana B."/>
            <person name="Ovrebo C."/>
            <person name="Racz N."/>
            <person name="Riley R."/>
            <person name="Savchenko A."/>
            <person name="Shiryaev A."/>
            <person name="Soop K."/>
            <person name="Spirin V."/>
            <person name="Szebenyi C."/>
            <person name="Tomsovsky M."/>
            <person name="Tulloss R.E."/>
            <person name="Uehling J."/>
            <person name="Grigoriev I.V."/>
            <person name="Vagvolgyi C."/>
            <person name="Papp T."/>
            <person name="Martin F.M."/>
            <person name="Miettinen O."/>
            <person name="Hibbett D.S."/>
            <person name="Nagy L.G."/>
        </authorList>
    </citation>
    <scope>NUCLEOTIDE SEQUENCE [LARGE SCALE GENOMIC DNA]</scope>
    <source>
        <strain evidence="3 4">OMC1185</strain>
    </source>
</reference>
<evidence type="ECO:0000256" key="1">
    <source>
        <dbReference type="SAM" id="SignalP"/>
    </source>
</evidence>
<sequence>MIVQLAFFSALVLGSSSASAAPYFSRGAPFPNSTTVNLRVEGDNNHTIYETPVFTWGHNVTTVSGGTHHCDGTNNAANPEPGPTCTSALDNASKLAGFPWDATYDAEYDDFFITSIAGTTQTTTQYWGILLNYEYIPVGGCQQEVAFGDHVLFAFDAFNKDYFLELSGPTLVAPGSTVAYTVLDGMTRAPVQGAAVVDATSGVEEGITDGTGKAVLAFKAPGAVLLKARKSDAVQSNGIPVVVG</sequence>
<accession>A0A5C3N908</accession>
<evidence type="ECO:0000313" key="3">
    <source>
        <dbReference type="EMBL" id="TFK52926.1"/>
    </source>
</evidence>
<dbReference type="InterPro" id="IPR027954">
    <property type="entry name" value="Transcobalamin-like_C"/>
</dbReference>
<keyword evidence="4" id="KW-1185">Reference proteome</keyword>
<evidence type="ECO:0000313" key="4">
    <source>
        <dbReference type="Proteomes" id="UP000305948"/>
    </source>
</evidence>
<evidence type="ECO:0000259" key="2">
    <source>
        <dbReference type="Pfam" id="PF14478"/>
    </source>
</evidence>
<organism evidence="3 4">
    <name type="scientific">Heliocybe sulcata</name>
    <dbReference type="NCBI Taxonomy" id="5364"/>
    <lineage>
        <taxon>Eukaryota</taxon>
        <taxon>Fungi</taxon>
        <taxon>Dikarya</taxon>
        <taxon>Basidiomycota</taxon>
        <taxon>Agaricomycotina</taxon>
        <taxon>Agaricomycetes</taxon>
        <taxon>Gloeophyllales</taxon>
        <taxon>Gloeophyllaceae</taxon>
        <taxon>Heliocybe</taxon>
    </lineage>
</organism>
<gene>
    <name evidence="3" type="ORF">OE88DRAFT_1316355</name>
</gene>
<dbReference type="Gene3D" id="2.170.130.30">
    <property type="match status" value="1"/>
</dbReference>
<dbReference type="OrthoDB" id="10007757at2759"/>
<feature type="signal peptide" evidence="1">
    <location>
        <begin position="1"/>
        <end position="20"/>
    </location>
</feature>